<evidence type="ECO:0000256" key="2">
    <source>
        <dbReference type="ARBA" id="ARBA00023155"/>
    </source>
</evidence>
<dbReference type="Pfam" id="PF05920">
    <property type="entry name" value="Homeobox_KN"/>
    <property type="match status" value="1"/>
</dbReference>
<dbReference type="Gene3D" id="1.10.10.60">
    <property type="entry name" value="Homeodomain-like"/>
    <property type="match status" value="1"/>
</dbReference>
<sequence length="398" mass="45805">MEDYIFKNMIDPTECYIETEQPFYLSFNDTLFNDLPSSDLMFSVKCPEETFSSSSSICSIPTRRSSSTAHPIVPEEESISLPPSAAILESELNRSSLDYFIANNSFIEEIRSSISLEQQQYINSGMARMTPSHIGVTNPSTTVKEKAYDLISSTDCNSLYFLQTAHNDIFENEESQDKYCHPSNNNCLWDEDIDQTGITENLVDEGGEYYSSKEYENRVSSLLQRLNHFIHENKDRDSSAFQEIKREYNLEINHLFKYKDLLSGTQILKEDSEQNHKLGKLYTSIFKAYGKANLKVDNTKSMNKEGSTSVRVNEKRKKCDTERRTPNKRIRYSIQEKYEKKSRKNYGPNVVNTLMDWYLNNDGGTPTNKEKQVLAEITGKSSIQISTWFQNAKRSCIP</sequence>
<evidence type="ECO:0000313" key="6">
    <source>
        <dbReference type="EMBL" id="KAG2237906.1"/>
    </source>
</evidence>
<protein>
    <recommendedName>
        <fullName evidence="5">Homeobox domain-containing protein</fullName>
    </recommendedName>
</protein>
<feature type="domain" description="Homeobox" evidence="5">
    <location>
        <begin position="337"/>
        <end position="394"/>
    </location>
</feature>
<dbReference type="Proteomes" id="UP000613177">
    <property type="component" value="Unassembled WGS sequence"/>
</dbReference>
<name>A0A8H7VXD0_9FUNG</name>
<dbReference type="SMART" id="SM00389">
    <property type="entry name" value="HOX"/>
    <property type="match status" value="1"/>
</dbReference>
<dbReference type="GO" id="GO:0005634">
    <property type="term" value="C:nucleus"/>
    <property type="evidence" value="ECO:0007669"/>
    <property type="project" value="UniProtKB-SubCell"/>
</dbReference>
<dbReference type="InterPro" id="IPR009057">
    <property type="entry name" value="Homeodomain-like_sf"/>
</dbReference>
<comment type="caution">
    <text evidence="6">The sequence shown here is derived from an EMBL/GenBank/DDBJ whole genome shotgun (WGS) entry which is preliminary data.</text>
</comment>
<evidence type="ECO:0000256" key="4">
    <source>
        <dbReference type="PROSITE-ProRule" id="PRU00108"/>
    </source>
</evidence>
<dbReference type="AlphaFoldDB" id="A0A8H7VXD0"/>
<keyword evidence="2 4" id="KW-0371">Homeobox</keyword>
<evidence type="ECO:0000259" key="5">
    <source>
        <dbReference type="PROSITE" id="PS50071"/>
    </source>
</evidence>
<evidence type="ECO:0000256" key="1">
    <source>
        <dbReference type="ARBA" id="ARBA00023125"/>
    </source>
</evidence>
<dbReference type="SUPFAM" id="SSF46689">
    <property type="entry name" value="Homeodomain-like"/>
    <property type="match status" value="1"/>
</dbReference>
<dbReference type="GO" id="GO:0006355">
    <property type="term" value="P:regulation of DNA-templated transcription"/>
    <property type="evidence" value="ECO:0007669"/>
    <property type="project" value="InterPro"/>
</dbReference>
<gene>
    <name evidence="6" type="ORF">INT48_002211</name>
</gene>
<keyword evidence="3 4" id="KW-0539">Nucleus</keyword>
<dbReference type="PROSITE" id="PS50071">
    <property type="entry name" value="HOMEOBOX_2"/>
    <property type="match status" value="1"/>
</dbReference>
<dbReference type="CDD" id="cd00086">
    <property type="entry name" value="homeodomain"/>
    <property type="match status" value="1"/>
</dbReference>
<comment type="subcellular location">
    <subcellularLocation>
        <location evidence="4">Nucleus</location>
    </subcellularLocation>
</comment>
<evidence type="ECO:0000313" key="7">
    <source>
        <dbReference type="Proteomes" id="UP000613177"/>
    </source>
</evidence>
<reference evidence="6" key="1">
    <citation type="submission" date="2021-01" db="EMBL/GenBank/DDBJ databases">
        <title>Metabolic potential, ecology and presence of endohyphal bacteria is reflected in genomic diversity of Mucoromycotina.</title>
        <authorList>
            <person name="Muszewska A."/>
            <person name="Okrasinska A."/>
            <person name="Steczkiewicz K."/>
            <person name="Drgas O."/>
            <person name="Orlowska M."/>
            <person name="Perlinska-Lenart U."/>
            <person name="Aleksandrzak-Piekarczyk T."/>
            <person name="Szatraj K."/>
            <person name="Zielenkiewicz U."/>
            <person name="Pilsyk S."/>
            <person name="Malc E."/>
            <person name="Mieczkowski P."/>
            <person name="Kruszewska J.S."/>
            <person name="Biernat P."/>
            <person name="Pawlowska J."/>
        </authorList>
    </citation>
    <scope>NUCLEOTIDE SEQUENCE</scope>
    <source>
        <strain evidence="6">WA0000018081</strain>
    </source>
</reference>
<evidence type="ECO:0000256" key="3">
    <source>
        <dbReference type="ARBA" id="ARBA00023242"/>
    </source>
</evidence>
<keyword evidence="1 4" id="KW-0238">DNA-binding</keyword>
<keyword evidence="7" id="KW-1185">Reference proteome</keyword>
<feature type="DNA-binding region" description="Homeobox" evidence="4">
    <location>
        <begin position="339"/>
        <end position="395"/>
    </location>
</feature>
<dbReference type="InterPro" id="IPR008422">
    <property type="entry name" value="KN_HD"/>
</dbReference>
<proteinExistence type="predicted"/>
<dbReference type="EMBL" id="JAEPRE010000002">
    <property type="protein sequence ID" value="KAG2237906.1"/>
    <property type="molecule type" value="Genomic_DNA"/>
</dbReference>
<accession>A0A8H7VXD0</accession>
<dbReference type="InterPro" id="IPR001356">
    <property type="entry name" value="HD"/>
</dbReference>
<dbReference type="GO" id="GO:0003677">
    <property type="term" value="F:DNA binding"/>
    <property type="evidence" value="ECO:0007669"/>
    <property type="project" value="UniProtKB-UniRule"/>
</dbReference>
<organism evidence="6 7">
    <name type="scientific">Thamnidium elegans</name>
    <dbReference type="NCBI Taxonomy" id="101142"/>
    <lineage>
        <taxon>Eukaryota</taxon>
        <taxon>Fungi</taxon>
        <taxon>Fungi incertae sedis</taxon>
        <taxon>Mucoromycota</taxon>
        <taxon>Mucoromycotina</taxon>
        <taxon>Mucoromycetes</taxon>
        <taxon>Mucorales</taxon>
        <taxon>Mucorineae</taxon>
        <taxon>Mucoraceae</taxon>
        <taxon>Thamnidium</taxon>
    </lineage>
</organism>